<sequence>MRPLTKDVPSTPVWRAPSPSLSSTSSQEGALCMSPLPRPLYHGGMLTGSTSSTSSSVAVTSTAILHDLLLTYSLLEAEPFELLSLERVAELRQEQHRLTASLQDVQERISLEKKMRGATHRLHTSGQNTPSAPTLVRREDVTMAMERTDEVMQQYMQVSDALCDVQRQLLSHHIAVLRDHIQSEHHAASESSSVHAFVTPRRTTSSTMPLTPQRCRDRPTASPTAPSARLDALLMHEQDASPSPQRRNLQRRLSQLCAEHTTLQDWWMAEKPTHRVLRDYIRDMQQMQSSLKELQLSLAAPDADVTKDPAWEPCMQEAQRLQRLLQEVQSRHEVDATPAQESASPRVRERGVSAEPQPRAELRGPAQDGAGPATEDRLRELEERHAQALQDAHDQIQSLQDERQKVWQDAKVRIRSLQDKLDKALQVAEDPVPPMSERQDGLAAEDRTSTVREPEASVPPPARASAWPADDVPRDASDADPERDFDRRLAALQAEHAAQEAAHAQTRASLEARIAQLESMVENEARKAAAPPTLSSRWHQMLRGSEPAMTRDVSASSKERSPSRDIDELRAQLASEREQKDMVAKRLEDVMLLYRSVVDHLGPSSASDESGGRVDTPVADEAAPSDDALILRTPDALTPTTPQVPETPLRLTRLEPYMDANQTPTHRSERRTAVEARVRLLEVQVEQHKRAAEQARAAYEQFKARHEADRASTAHERDVVQLWTQAWRTLCERLQRQHEFCMRVLGKDDGREEMDGLLDQIKAASTRGAMAPTSAARDDSLQQEASRLLGQLEEHMGDMAEGFARAGSSELGDNVIAQLEDRIEDLEEQLAAQSAASLPVVAPKPTESDDTSVYALVLIHALLPEEDALARSMSLSLDALRALFAPPEPTEDTLSAALPPVPGLLAARDLLDVTSRATSPVLAERVQHLLDSVLREGVTHHAVATLAAQVMTRVVGTLDTSHMVTERAMVLEETVRGYADTSASDAPSIDLWP</sequence>
<feature type="region of interest" description="Disordered" evidence="2">
    <location>
        <begin position="331"/>
        <end position="373"/>
    </location>
</feature>
<feature type="region of interest" description="Disordered" evidence="2">
    <location>
        <begin position="186"/>
        <end position="225"/>
    </location>
</feature>
<dbReference type="Pfam" id="PF15456">
    <property type="entry name" value="Uds1"/>
    <property type="match status" value="1"/>
</dbReference>
<feature type="compositionally biased region" description="Basic and acidic residues" evidence="2">
    <location>
        <begin position="557"/>
        <end position="566"/>
    </location>
</feature>
<dbReference type="InterPro" id="IPR029191">
    <property type="entry name" value="Uds1"/>
</dbReference>
<feature type="compositionally biased region" description="Basic and acidic residues" evidence="2">
    <location>
        <begin position="437"/>
        <end position="455"/>
    </location>
</feature>
<evidence type="ECO:0000256" key="1">
    <source>
        <dbReference type="SAM" id="Coils"/>
    </source>
</evidence>
<reference evidence="4 5" key="1">
    <citation type="submission" date="2023-03" db="EMBL/GenBank/DDBJ databases">
        <title>Mating type loci evolution in Malassezia.</title>
        <authorList>
            <person name="Coelho M.A."/>
        </authorList>
    </citation>
    <scope>NUCLEOTIDE SEQUENCE [LARGE SCALE GENOMIC DNA]</scope>
    <source>
        <strain evidence="4 5">CBS 13387</strain>
    </source>
</reference>
<feature type="region of interest" description="Disordered" evidence="2">
    <location>
        <begin position="1"/>
        <end position="34"/>
    </location>
</feature>
<organism evidence="4 5">
    <name type="scientific">Malassezia arunalokei</name>
    <dbReference type="NCBI Taxonomy" id="1514897"/>
    <lineage>
        <taxon>Eukaryota</taxon>
        <taxon>Fungi</taxon>
        <taxon>Dikarya</taxon>
        <taxon>Basidiomycota</taxon>
        <taxon>Ustilaginomycotina</taxon>
        <taxon>Malasseziomycetes</taxon>
        <taxon>Malasseziales</taxon>
        <taxon>Malasseziaceae</taxon>
        <taxon>Malassezia</taxon>
    </lineage>
</organism>
<evidence type="ECO:0000313" key="5">
    <source>
        <dbReference type="Proteomes" id="UP001217582"/>
    </source>
</evidence>
<feature type="coiled-coil region" evidence="1">
    <location>
        <begin position="671"/>
        <end position="705"/>
    </location>
</feature>
<dbReference type="AlphaFoldDB" id="A0AAJ5Z2E1"/>
<feature type="compositionally biased region" description="Basic and acidic residues" evidence="2">
    <location>
        <begin position="471"/>
        <end position="484"/>
    </location>
</feature>
<feature type="region of interest" description="Disordered" evidence="2">
    <location>
        <begin position="544"/>
        <end position="566"/>
    </location>
</feature>
<evidence type="ECO:0000259" key="3">
    <source>
        <dbReference type="Pfam" id="PF15456"/>
    </source>
</evidence>
<evidence type="ECO:0000256" key="2">
    <source>
        <dbReference type="SAM" id="MobiDB-lite"/>
    </source>
</evidence>
<feature type="compositionally biased region" description="Low complexity" evidence="2">
    <location>
        <begin position="17"/>
        <end position="26"/>
    </location>
</feature>
<proteinExistence type="predicted"/>
<accession>A0AAJ5Z2E1</accession>
<feature type="compositionally biased region" description="Basic and acidic residues" evidence="2">
    <location>
        <begin position="346"/>
        <end position="362"/>
    </location>
</feature>
<feature type="domain" description="Up-regulated during septation protein 1" evidence="3">
    <location>
        <begin position="68"/>
        <end position="177"/>
    </location>
</feature>
<dbReference type="EMBL" id="CP119921">
    <property type="protein sequence ID" value="WFD16918.1"/>
    <property type="molecule type" value="Genomic_DNA"/>
</dbReference>
<feature type="coiled-coil region" evidence="1">
    <location>
        <begin position="809"/>
        <end position="836"/>
    </location>
</feature>
<keyword evidence="1" id="KW-0175">Coiled coil</keyword>
<dbReference type="Proteomes" id="UP001217582">
    <property type="component" value="Chromosome 6"/>
</dbReference>
<keyword evidence="5" id="KW-1185">Reference proteome</keyword>
<feature type="compositionally biased region" description="Polar residues" evidence="2">
    <location>
        <begin position="201"/>
        <end position="210"/>
    </location>
</feature>
<protein>
    <recommendedName>
        <fullName evidence="3">Up-regulated during septation protein 1 domain-containing protein</fullName>
    </recommendedName>
</protein>
<name>A0AAJ5Z2E1_9BASI</name>
<evidence type="ECO:0000313" key="4">
    <source>
        <dbReference type="EMBL" id="WFD16918.1"/>
    </source>
</evidence>
<gene>
    <name evidence="4" type="ORF">MARU1_002962</name>
</gene>
<feature type="region of interest" description="Disordered" evidence="2">
    <location>
        <begin position="428"/>
        <end position="484"/>
    </location>
</feature>